<sequence length="278" mass="30358">MTPSCPETVDIARRGAFRVTAVSDAYYRQLAANEFEPTEHVQGAWAQVEQHMSPVGGLLAHAIENHEPRPELQLARINYEILGQIRLAPTTVRVEVVRPGRTIELVQATAEIDGRAVVRANAWRLLRGDTSAVAGTEDEPMPGPDDFPDWDGTQAWPGGYIASLQLRRDPLTRPGCGRTWVRSDKALVAGSPTTSVAHFLRLVDTANGVATRQDPRVWMFPNTDLTVHLYRTPVGDWVGFDTSVSFGPTGVGLTSSILHDVEGPVGRAEQILTVRPLG</sequence>
<dbReference type="SUPFAM" id="SSF54637">
    <property type="entry name" value="Thioesterase/thiol ester dehydrase-isomerase"/>
    <property type="match status" value="1"/>
</dbReference>
<protein>
    <submittedName>
        <fullName evidence="3">Thioesterase</fullName>
    </submittedName>
</protein>
<dbReference type="Proteomes" id="UP000215896">
    <property type="component" value="Unassembled WGS sequence"/>
</dbReference>
<comment type="caution">
    <text evidence="3">The sequence shown here is derived from an EMBL/GenBank/DDBJ whole genome shotgun (WGS) entry which is preliminary data.</text>
</comment>
<dbReference type="Pfam" id="PF13622">
    <property type="entry name" value="4HBT_3"/>
    <property type="match status" value="1"/>
</dbReference>
<evidence type="ECO:0000259" key="2">
    <source>
        <dbReference type="Pfam" id="PF20789"/>
    </source>
</evidence>
<dbReference type="AlphaFoldDB" id="A0A255G1X6"/>
<proteinExistence type="predicted"/>
<dbReference type="InterPro" id="IPR029069">
    <property type="entry name" value="HotDog_dom_sf"/>
</dbReference>
<dbReference type="EMBL" id="NMVO01000017">
    <property type="protein sequence ID" value="OYO09482.1"/>
    <property type="molecule type" value="Genomic_DNA"/>
</dbReference>
<reference evidence="3 4" key="1">
    <citation type="submission" date="2017-07" db="EMBL/GenBank/DDBJ databases">
        <title>Draft whole genome sequences of clinical Proprionibacteriaceae strains.</title>
        <authorList>
            <person name="Bernier A.-M."/>
            <person name="Bernard K."/>
            <person name="Domingo M.-C."/>
        </authorList>
    </citation>
    <scope>NUCLEOTIDE SEQUENCE [LARGE SCALE GENOMIC DNA]</scope>
    <source>
        <strain evidence="3 4">NML 030167</strain>
    </source>
</reference>
<dbReference type="InterPro" id="IPR049449">
    <property type="entry name" value="TesB_ACOT8-like_N"/>
</dbReference>
<accession>A0A255G1X6</accession>
<feature type="domain" description="Acyl-CoA thioesterase-like C-terminal" evidence="2">
    <location>
        <begin position="144"/>
        <end position="274"/>
    </location>
</feature>
<gene>
    <name evidence="3" type="ORF">CGZ94_17540</name>
</gene>
<dbReference type="Gene3D" id="2.40.160.210">
    <property type="entry name" value="Acyl-CoA thioesterase, double hotdog domain"/>
    <property type="match status" value="1"/>
</dbReference>
<feature type="domain" description="Acyl-CoA thioesterase-like N-terminal HotDog" evidence="1">
    <location>
        <begin position="43"/>
        <end position="124"/>
    </location>
</feature>
<dbReference type="InterPro" id="IPR049450">
    <property type="entry name" value="ACOT8-like_C"/>
</dbReference>
<keyword evidence="4" id="KW-1185">Reference proteome</keyword>
<evidence type="ECO:0000313" key="3">
    <source>
        <dbReference type="EMBL" id="OYO09482.1"/>
    </source>
</evidence>
<dbReference type="OrthoDB" id="1413770at2"/>
<evidence type="ECO:0000313" key="4">
    <source>
        <dbReference type="Proteomes" id="UP000215896"/>
    </source>
</evidence>
<name>A0A255G1X6_9ACTN</name>
<evidence type="ECO:0000259" key="1">
    <source>
        <dbReference type="Pfam" id="PF13622"/>
    </source>
</evidence>
<dbReference type="Pfam" id="PF20789">
    <property type="entry name" value="4HBT_3C"/>
    <property type="match status" value="1"/>
</dbReference>
<organism evidence="3 4">
    <name type="scientific">Enemella evansiae</name>
    <dbReference type="NCBI Taxonomy" id="2016499"/>
    <lineage>
        <taxon>Bacteria</taxon>
        <taxon>Bacillati</taxon>
        <taxon>Actinomycetota</taxon>
        <taxon>Actinomycetes</taxon>
        <taxon>Propionibacteriales</taxon>
        <taxon>Propionibacteriaceae</taxon>
        <taxon>Enemella</taxon>
    </lineage>
</organism>
<dbReference type="InterPro" id="IPR042171">
    <property type="entry name" value="Acyl-CoA_hotdog"/>
</dbReference>